<organism evidence="2 3">
    <name type="scientific">Emergencia timonensis</name>
    <dbReference type="NCBI Taxonomy" id="1776384"/>
    <lineage>
        <taxon>Bacteria</taxon>
        <taxon>Bacillati</taxon>
        <taxon>Bacillota</taxon>
        <taxon>Clostridia</taxon>
        <taxon>Peptostreptococcales</taxon>
        <taxon>Anaerovoracaceae</taxon>
        <taxon>Emergencia</taxon>
    </lineage>
</organism>
<gene>
    <name evidence="2" type="ORF">DW099_01045</name>
</gene>
<evidence type="ECO:0000313" key="3">
    <source>
        <dbReference type="Proteomes" id="UP000284841"/>
    </source>
</evidence>
<accession>A0A415E5Z8</accession>
<sequence length="233" mass="26274">MKFEIAKEVFDLLPNAYFGVVAVRGMDNRKEIPDLEEMLQKNIEICEKDFEGIKVKNAEAIAPYRDAFKAIGINPNRYMCSIEALLDRIAKGKGFPHINAIVDLGNAVSIKYRLPIGAHDMATIEEALEVRYASSEDTFIPFGNGEMEKPEEKEVVYVSGNQVRTRRWTWRQSEIGKITEETSDVLFPIDGFAGFNKEKVVAAAEELAALAEKYFGVKASVGYIDKEHRLFEV</sequence>
<dbReference type="GeneID" id="83004822"/>
<dbReference type="GO" id="GO:0003723">
    <property type="term" value="F:RNA binding"/>
    <property type="evidence" value="ECO:0007669"/>
    <property type="project" value="InterPro"/>
</dbReference>
<dbReference type="InterPro" id="IPR020825">
    <property type="entry name" value="Phe-tRNA_synthase-like_B3/B4"/>
</dbReference>
<dbReference type="OrthoDB" id="276580at2"/>
<proteinExistence type="predicted"/>
<evidence type="ECO:0000313" key="2">
    <source>
        <dbReference type="EMBL" id="RHJ89191.1"/>
    </source>
</evidence>
<dbReference type="Pfam" id="PF03483">
    <property type="entry name" value="B3_4"/>
    <property type="match status" value="1"/>
</dbReference>
<dbReference type="PANTHER" id="PTHR39209">
    <property type="match status" value="1"/>
</dbReference>
<dbReference type="SUPFAM" id="SSF56037">
    <property type="entry name" value="PheT/TilS domain"/>
    <property type="match status" value="1"/>
</dbReference>
<dbReference type="AlphaFoldDB" id="A0A415E5Z8"/>
<keyword evidence="3" id="KW-1185">Reference proteome</keyword>
<name>A0A415E5Z8_9FIRM</name>
<feature type="domain" description="B3/B4 tRNA-binding" evidence="1">
    <location>
        <begin position="62"/>
        <end position="216"/>
    </location>
</feature>
<dbReference type="GO" id="GO:0004826">
    <property type="term" value="F:phenylalanine-tRNA ligase activity"/>
    <property type="evidence" value="ECO:0007669"/>
    <property type="project" value="InterPro"/>
</dbReference>
<evidence type="ECO:0000259" key="1">
    <source>
        <dbReference type="SMART" id="SM00873"/>
    </source>
</evidence>
<dbReference type="PANTHER" id="PTHR39209:SF2">
    <property type="entry name" value="CYTOPLASMIC PROTEIN"/>
    <property type="match status" value="1"/>
</dbReference>
<dbReference type="STRING" id="1776384.GCA_900086585_02485"/>
<dbReference type="InterPro" id="IPR005146">
    <property type="entry name" value="B3/B4_tRNA-bd"/>
</dbReference>
<comment type="caution">
    <text evidence="2">The sequence shown here is derived from an EMBL/GenBank/DDBJ whole genome shotgun (WGS) entry which is preliminary data.</text>
</comment>
<dbReference type="EMBL" id="QRMS01000001">
    <property type="protein sequence ID" value="RHJ89191.1"/>
    <property type="molecule type" value="Genomic_DNA"/>
</dbReference>
<dbReference type="Proteomes" id="UP000284841">
    <property type="component" value="Unassembled WGS sequence"/>
</dbReference>
<protein>
    <recommendedName>
        <fullName evidence="1">B3/B4 tRNA-binding domain-containing protein</fullName>
    </recommendedName>
</protein>
<dbReference type="Gene3D" id="3.50.40.10">
    <property type="entry name" value="Phenylalanyl-trna Synthetase, Chain B, domain 3"/>
    <property type="match status" value="1"/>
</dbReference>
<dbReference type="RefSeq" id="WP_067538937.1">
    <property type="nucleotide sequence ID" value="NZ_AP025567.1"/>
</dbReference>
<dbReference type="SMART" id="SM00873">
    <property type="entry name" value="B3_4"/>
    <property type="match status" value="1"/>
</dbReference>
<reference evidence="2 3" key="1">
    <citation type="submission" date="2018-08" db="EMBL/GenBank/DDBJ databases">
        <title>A genome reference for cultivated species of the human gut microbiota.</title>
        <authorList>
            <person name="Zou Y."/>
            <person name="Xue W."/>
            <person name="Luo G."/>
        </authorList>
    </citation>
    <scope>NUCLEOTIDE SEQUENCE [LARGE SCALE GENOMIC DNA]</scope>
    <source>
        <strain evidence="2 3">AM07-24</strain>
    </source>
</reference>